<proteinExistence type="predicted"/>
<dbReference type="Proteomes" id="UP000326198">
    <property type="component" value="Unassembled WGS sequence"/>
</dbReference>
<feature type="compositionally biased region" description="Basic and acidic residues" evidence="1">
    <location>
        <begin position="59"/>
        <end position="71"/>
    </location>
</feature>
<reference evidence="2 3" key="1">
    <citation type="submission" date="2019-04" db="EMBL/GenBank/DDBJ databases">
        <title>Friends and foes A comparative genomics studyof 23 Aspergillus species from section Flavi.</title>
        <authorList>
            <consortium name="DOE Joint Genome Institute"/>
            <person name="Kjaerbolling I."/>
            <person name="Vesth T."/>
            <person name="Frisvad J.C."/>
            <person name="Nybo J.L."/>
            <person name="Theobald S."/>
            <person name="Kildgaard S."/>
            <person name="Isbrandt T."/>
            <person name="Kuo A."/>
            <person name="Sato A."/>
            <person name="Lyhne E.K."/>
            <person name="Kogle M.E."/>
            <person name="Wiebenga A."/>
            <person name="Kun R.S."/>
            <person name="Lubbers R.J."/>
            <person name="Makela M.R."/>
            <person name="Barry K."/>
            <person name="Chovatia M."/>
            <person name="Clum A."/>
            <person name="Daum C."/>
            <person name="Haridas S."/>
            <person name="He G."/>
            <person name="LaButti K."/>
            <person name="Lipzen A."/>
            <person name="Mondo S."/>
            <person name="Riley R."/>
            <person name="Salamov A."/>
            <person name="Simmons B.A."/>
            <person name="Magnuson J.K."/>
            <person name="Henrissat B."/>
            <person name="Mortensen U.H."/>
            <person name="Larsen T.O."/>
            <person name="Devries R.P."/>
            <person name="Grigoriev I.V."/>
            <person name="Machida M."/>
            <person name="Baker S.E."/>
            <person name="Andersen M.R."/>
        </authorList>
    </citation>
    <scope>NUCLEOTIDE SEQUENCE [LARGE SCALE GENOMIC DNA]</scope>
    <source>
        <strain evidence="2 3">IBT 29228</strain>
    </source>
</reference>
<name>A0A5N7ANE6_9EURO</name>
<evidence type="ECO:0000256" key="1">
    <source>
        <dbReference type="SAM" id="MobiDB-lite"/>
    </source>
</evidence>
<protein>
    <submittedName>
        <fullName evidence="2">Uncharacterized protein</fullName>
    </submittedName>
</protein>
<feature type="region of interest" description="Disordered" evidence="1">
    <location>
        <begin position="51"/>
        <end position="71"/>
    </location>
</feature>
<dbReference type="AlphaFoldDB" id="A0A5N7ANE6"/>
<evidence type="ECO:0000313" key="2">
    <source>
        <dbReference type="EMBL" id="KAE8371374.1"/>
    </source>
</evidence>
<sequence length="71" mass="8030">MIISPHSKQYPRERRPNRANSQSTIDTDSAGIIMLILLCTYLHTHYGISSMSSVSLSRVSEDKTERETFTA</sequence>
<keyword evidence="3" id="KW-1185">Reference proteome</keyword>
<accession>A0A5N7ANE6</accession>
<feature type="region of interest" description="Disordered" evidence="1">
    <location>
        <begin position="1"/>
        <end position="24"/>
    </location>
</feature>
<gene>
    <name evidence="2" type="ORF">BDV26DRAFT_276224</name>
</gene>
<dbReference type="EMBL" id="ML736433">
    <property type="protein sequence ID" value="KAE8371374.1"/>
    <property type="molecule type" value="Genomic_DNA"/>
</dbReference>
<evidence type="ECO:0000313" key="3">
    <source>
        <dbReference type="Proteomes" id="UP000326198"/>
    </source>
</evidence>
<organism evidence="2 3">
    <name type="scientific">Aspergillus bertholletiae</name>
    <dbReference type="NCBI Taxonomy" id="1226010"/>
    <lineage>
        <taxon>Eukaryota</taxon>
        <taxon>Fungi</taxon>
        <taxon>Dikarya</taxon>
        <taxon>Ascomycota</taxon>
        <taxon>Pezizomycotina</taxon>
        <taxon>Eurotiomycetes</taxon>
        <taxon>Eurotiomycetidae</taxon>
        <taxon>Eurotiales</taxon>
        <taxon>Aspergillaceae</taxon>
        <taxon>Aspergillus</taxon>
        <taxon>Aspergillus subgen. Circumdati</taxon>
    </lineage>
</organism>